<dbReference type="FunFam" id="3.40.30.10:FF:000014">
    <property type="entry name" value="Tau class glutathione S-transferase"/>
    <property type="match status" value="1"/>
</dbReference>
<organism evidence="7 8">
    <name type="scientific">Liquidambar formosana</name>
    <name type="common">Formosan gum</name>
    <dbReference type="NCBI Taxonomy" id="63359"/>
    <lineage>
        <taxon>Eukaryota</taxon>
        <taxon>Viridiplantae</taxon>
        <taxon>Streptophyta</taxon>
        <taxon>Embryophyta</taxon>
        <taxon>Tracheophyta</taxon>
        <taxon>Spermatophyta</taxon>
        <taxon>Magnoliopsida</taxon>
        <taxon>eudicotyledons</taxon>
        <taxon>Gunneridae</taxon>
        <taxon>Pentapetalae</taxon>
        <taxon>Saxifragales</taxon>
        <taxon>Altingiaceae</taxon>
        <taxon>Liquidambar</taxon>
    </lineage>
</organism>
<evidence type="ECO:0000256" key="4">
    <source>
        <dbReference type="RuleBase" id="RU003494"/>
    </source>
</evidence>
<dbReference type="PANTHER" id="PTHR11260:SF676">
    <property type="entry name" value="GLUTATHIONE S-TRANSFERASE U8"/>
    <property type="match status" value="1"/>
</dbReference>
<dbReference type="PANTHER" id="PTHR11260">
    <property type="entry name" value="GLUTATHIONE S-TRANSFERASE, GST, SUPERFAMILY, GST DOMAIN CONTAINING"/>
    <property type="match status" value="1"/>
</dbReference>
<evidence type="ECO:0000256" key="1">
    <source>
        <dbReference type="ARBA" id="ARBA00012452"/>
    </source>
</evidence>
<dbReference type="Pfam" id="PF00043">
    <property type="entry name" value="GST_C"/>
    <property type="match status" value="1"/>
</dbReference>
<dbReference type="CDD" id="cd03185">
    <property type="entry name" value="GST_C_Tau"/>
    <property type="match status" value="1"/>
</dbReference>
<dbReference type="Pfam" id="PF02798">
    <property type="entry name" value="GST_N"/>
    <property type="match status" value="1"/>
</dbReference>
<dbReference type="Proteomes" id="UP001415857">
    <property type="component" value="Unassembled WGS sequence"/>
</dbReference>
<comment type="similarity">
    <text evidence="4">Belongs to the GST superfamily.</text>
</comment>
<dbReference type="SUPFAM" id="SSF47616">
    <property type="entry name" value="GST C-terminal domain-like"/>
    <property type="match status" value="1"/>
</dbReference>
<protein>
    <recommendedName>
        <fullName evidence="1">glutathione transferase</fullName>
        <ecNumber evidence="1">2.5.1.18</ecNumber>
    </recommendedName>
</protein>
<dbReference type="SFLD" id="SFLDG01152">
    <property type="entry name" value="Main.3:_Omega-_and_Tau-like"/>
    <property type="match status" value="1"/>
</dbReference>
<feature type="domain" description="GST N-terminal" evidence="5">
    <location>
        <begin position="4"/>
        <end position="83"/>
    </location>
</feature>
<comment type="catalytic activity">
    <reaction evidence="3">
        <text>RX + glutathione = an S-substituted glutathione + a halide anion + H(+)</text>
        <dbReference type="Rhea" id="RHEA:16437"/>
        <dbReference type="ChEBI" id="CHEBI:15378"/>
        <dbReference type="ChEBI" id="CHEBI:16042"/>
        <dbReference type="ChEBI" id="CHEBI:17792"/>
        <dbReference type="ChEBI" id="CHEBI:57925"/>
        <dbReference type="ChEBI" id="CHEBI:90779"/>
        <dbReference type="EC" id="2.5.1.18"/>
    </reaction>
</comment>
<dbReference type="GO" id="GO:0006749">
    <property type="term" value="P:glutathione metabolic process"/>
    <property type="evidence" value="ECO:0007669"/>
    <property type="project" value="InterPro"/>
</dbReference>
<dbReference type="SFLD" id="SFLDS00019">
    <property type="entry name" value="Glutathione_Transferase_(cytos"/>
    <property type="match status" value="1"/>
</dbReference>
<dbReference type="InterPro" id="IPR045074">
    <property type="entry name" value="GST_C_Tau"/>
</dbReference>
<dbReference type="Gene3D" id="1.20.1050.10">
    <property type="match status" value="1"/>
</dbReference>
<dbReference type="PROSITE" id="PS50404">
    <property type="entry name" value="GST_NTER"/>
    <property type="match status" value="1"/>
</dbReference>
<dbReference type="InterPro" id="IPR004046">
    <property type="entry name" value="GST_C"/>
</dbReference>
<dbReference type="SUPFAM" id="SSF52833">
    <property type="entry name" value="Thioredoxin-like"/>
    <property type="match status" value="1"/>
</dbReference>
<evidence type="ECO:0000256" key="2">
    <source>
        <dbReference type="ARBA" id="ARBA00022679"/>
    </source>
</evidence>
<dbReference type="InterPro" id="IPR045073">
    <property type="entry name" value="Omega/Tau-like"/>
</dbReference>
<dbReference type="PROSITE" id="PS50405">
    <property type="entry name" value="GST_CTER"/>
    <property type="match status" value="1"/>
</dbReference>
<dbReference type="InterPro" id="IPR010987">
    <property type="entry name" value="Glutathione-S-Trfase_C-like"/>
</dbReference>
<evidence type="ECO:0000259" key="6">
    <source>
        <dbReference type="PROSITE" id="PS50405"/>
    </source>
</evidence>
<dbReference type="InterPro" id="IPR040079">
    <property type="entry name" value="Glutathione_S-Trfase"/>
</dbReference>
<evidence type="ECO:0000256" key="3">
    <source>
        <dbReference type="ARBA" id="ARBA00047960"/>
    </source>
</evidence>
<sequence>MAGQEVKLLGAWFSPFVHRVEWVLKLKGIQYEFVEEDLNNKSPLLVNYNPVHKSVPVLVHHGNPIAESLVIIEYIDDTWKQNPIMPQDPYERARARFWGKFVEEKFTEVVRGTITLEGEQQEKEVKQAREALDVLEGELTGKKFFGGDTTGFLDIVLGWIAIWLGVIEEIACIKVFDSSKYPFIGKWMENFAELPMVKENLPARDKLVLYFHKIRQFGLASAAKK</sequence>
<dbReference type="CDD" id="cd03058">
    <property type="entry name" value="GST_N_Tau"/>
    <property type="match status" value="1"/>
</dbReference>
<dbReference type="EMBL" id="JBBPBK010000014">
    <property type="protein sequence ID" value="KAK9270666.1"/>
    <property type="molecule type" value="Genomic_DNA"/>
</dbReference>
<dbReference type="InterPro" id="IPR036249">
    <property type="entry name" value="Thioredoxin-like_sf"/>
</dbReference>
<accession>A0AAP0NEL7</accession>
<dbReference type="SFLD" id="SFLDG00358">
    <property type="entry name" value="Main_(cytGST)"/>
    <property type="match status" value="1"/>
</dbReference>
<evidence type="ECO:0000313" key="7">
    <source>
        <dbReference type="EMBL" id="KAK9270666.1"/>
    </source>
</evidence>
<name>A0AAP0NEL7_LIQFO</name>
<gene>
    <name evidence="7" type="ORF">L1049_026248</name>
</gene>
<dbReference type="EC" id="2.5.1.18" evidence="1"/>
<keyword evidence="8" id="KW-1185">Reference proteome</keyword>
<dbReference type="GO" id="GO:0005737">
    <property type="term" value="C:cytoplasm"/>
    <property type="evidence" value="ECO:0007669"/>
    <property type="project" value="TreeGrafter"/>
</dbReference>
<dbReference type="FunFam" id="1.20.1050.10:FF:000012">
    <property type="entry name" value="Tau class glutathione S-transferase"/>
    <property type="match status" value="1"/>
</dbReference>
<dbReference type="AlphaFoldDB" id="A0AAP0NEL7"/>
<evidence type="ECO:0000259" key="5">
    <source>
        <dbReference type="PROSITE" id="PS50404"/>
    </source>
</evidence>
<evidence type="ECO:0000313" key="8">
    <source>
        <dbReference type="Proteomes" id="UP001415857"/>
    </source>
</evidence>
<dbReference type="GO" id="GO:0004364">
    <property type="term" value="F:glutathione transferase activity"/>
    <property type="evidence" value="ECO:0007669"/>
    <property type="project" value="UniProtKB-EC"/>
</dbReference>
<dbReference type="InterPro" id="IPR004045">
    <property type="entry name" value="Glutathione_S-Trfase_N"/>
</dbReference>
<dbReference type="Gene3D" id="3.40.30.10">
    <property type="entry name" value="Glutaredoxin"/>
    <property type="match status" value="1"/>
</dbReference>
<feature type="domain" description="GST C-terminal" evidence="6">
    <location>
        <begin position="88"/>
        <end position="217"/>
    </location>
</feature>
<keyword evidence="2" id="KW-0808">Transferase</keyword>
<proteinExistence type="inferred from homology"/>
<comment type="caution">
    <text evidence="7">The sequence shown here is derived from an EMBL/GenBank/DDBJ whole genome shotgun (WGS) entry which is preliminary data.</text>
</comment>
<reference evidence="7 8" key="1">
    <citation type="journal article" date="2024" name="Plant J.">
        <title>Genome sequences and population genomics reveal climatic adaptation and genomic divergence between two closely related sweetgum species.</title>
        <authorList>
            <person name="Xu W.Q."/>
            <person name="Ren C.Q."/>
            <person name="Zhang X.Y."/>
            <person name="Comes H.P."/>
            <person name="Liu X.H."/>
            <person name="Li Y.G."/>
            <person name="Kettle C.J."/>
            <person name="Jalonen R."/>
            <person name="Gaisberger H."/>
            <person name="Ma Y.Z."/>
            <person name="Qiu Y.X."/>
        </authorList>
    </citation>
    <scope>NUCLEOTIDE SEQUENCE [LARGE SCALE GENOMIC DNA]</scope>
    <source>
        <strain evidence="7">Hangzhou</strain>
    </source>
</reference>
<dbReference type="InterPro" id="IPR036282">
    <property type="entry name" value="Glutathione-S-Trfase_C_sf"/>
</dbReference>